<evidence type="ECO:0000256" key="1">
    <source>
        <dbReference type="ARBA" id="ARBA00001257"/>
    </source>
</evidence>
<dbReference type="Proteomes" id="UP001338125">
    <property type="component" value="Unassembled WGS sequence"/>
</dbReference>
<evidence type="ECO:0000256" key="8">
    <source>
        <dbReference type="ARBA" id="ARBA00022670"/>
    </source>
</evidence>
<gene>
    <name evidence="17" type="ORF">PT974_02161</name>
</gene>
<keyword evidence="10" id="KW-0378">Hydrolase</keyword>
<name>A0ABR0SXH6_9HYPO</name>
<evidence type="ECO:0000256" key="13">
    <source>
        <dbReference type="ARBA" id="ARBA00030567"/>
    </source>
</evidence>
<proteinExistence type="inferred from homology"/>
<comment type="caution">
    <text evidence="17">The sequence shown here is derived from an EMBL/GenBank/DDBJ whole genome shotgun (WGS) entry which is preliminary data.</text>
</comment>
<dbReference type="EMBL" id="JAVFKD010000002">
    <property type="protein sequence ID" value="KAK5996817.1"/>
    <property type="molecule type" value="Genomic_DNA"/>
</dbReference>
<evidence type="ECO:0000256" key="5">
    <source>
        <dbReference type="ARBA" id="ARBA00014118"/>
    </source>
</evidence>
<evidence type="ECO:0000259" key="15">
    <source>
        <dbReference type="Pfam" id="PF00326"/>
    </source>
</evidence>
<keyword evidence="8" id="KW-0645">Protease</keyword>
<dbReference type="Gene3D" id="2.140.10.30">
    <property type="entry name" value="Dipeptidylpeptidase IV, N-terminal domain"/>
    <property type="match status" value="1"/>
</dbReference>
<keyword evidence="18" id="KW-1185">Reference proteome</keyword>
<sequence>MTPSLGKCAALLSLLSSLALAIDHPRQPHQPTGNGHRLLQYNQTTPQATIRPSAISVQWTSAGHDGEYIHKNDDGDLILEDIVSGKTHVFLPSDQLPSDLRDYWIGSDRNTILLATNATKQYRHSYFSNYFILDAASGKKVPLVDDQAGDIQYAVLSPDTKSTAFVRNNDVYLRDHEGKIHQITTNGSPDMFNGVPDWVYEEEITTDRYTLWFSPDSKYIAYLSFNETGVETFTIPYYMNKQKLAPTYPFELALRYPKAGSTNPTVQFSILNVDTLENSVIPVDAFGKDTIIGEVAWVTDDHSAVIYRAFNRPQDLEKHIIVNPETKSSKVVRTRDGTDGWLDNNLSITYVGKVNDDKQTYYVDLSDESGWMHIYLYPVDGSKPVQLTSGDWEVVSILHVDSERDLIYYSSTTHHSTERHIYSVSYKTKEIKSLVDDKVAAVWSASFSSEGGFYILSYRGPDVPYQELYSVNDAKPLRTLTTNEKFYKIIDEYNLPNISYFELEHPDGFTLNVMQQLPPNFDPSKRYPALFTPYGGPGSQSVDKSFHAYGWAAYISSEPELQYITYTVDNRGTGYKGRKFRSAVSKQLGTLEPLDQIWAAEELTAKYSFLDKDKIGMWGWSFGGYLTAKTIEQDSGVFTLGLSTAPVSDWRFYDSMYTERYMKTLDANEEGYKKTAVRNTDGFKNVEGVFALMHGTGDDNVHYQNAAALVDLLMGDGVSPKKFKMMAFTDSDHSISYHGGNEFIYKFLTGQLWKEVQRVPGKKLMHQWYRKSVE</sequence>
<comment type="catalytic activity">
    <reaction evidence="1">
        <text>Release of an N-terminal dipeptide, Xaa-Yaa-|-Zaa-, from a polypeptide, preferentially when Yaa is Pro, provided Zaa is neither Pro nor hydroxyproline.</text>
        <dbReference type="EC" id="3.4.14.5"/>
    </reaction>
</comment>
<keyword evidence="11" id="KW-0720">Serine protease</keyword>
<evidence type="ECO:0000256" key="14">
    <source>
        <dbReference type="SAM" id="SignalP"/>
    </source>
</evidence>
<keyword evidence="6" id="KW-0031">Aminopeptidase</keyword>
<evidence type="ECO:0000256" key="3">
    <source>
        <dbReference type="ARBA" id="ARBA00006150"/>
    </source>
</evidence>
<feature type="chain" id="PRO_5045519569" description="Probable dipeptidyl-aminopeptidase B" evidence="14">
    <location>
        <begin position="22"/>
        <end position="774"/>
    </location>
</feature>
<evidence type="ECO:0000256" key="4">
    <source>
        <dbReference type="ARBA" id="ARBA00012062"/>
    </source>
</evidence>
<dbReference type="PANTHER" id="PTHR11731">
    <property type="entry name" value="PROTEASE FAMILY S9B,C DIPEPTIDYL-PEPTIDASE IV-RELATED"/>
    <property type="match status" value="1"/>
</dbReference>
<feature type="domain" description="Peptidase S9 prolyl oligopeptidase catalytic" evidence="15">
    <location>
        <begin position="561"/>
        <end position="739"/>
    </location>
</feature>
<dbReference type="SUPFAM" id="SSF53474">
    <property type="entry name" value="alpha/beta-Hydrolases"/>
    <property type="match status" value="1"/>
</dbReference>
<evidence type="ECO:0000256" key="6">
    <source>
        <dbReference type="ARBA" id="ARBA00022438"/>
    </source>
</evidence>
<feature type="signal peptide" evidence="14">
    <location>
        <begin position="1"/>
        <end position="21"/>
    </location>
</feature>
<evidence type="ECO:0000256" key="10">
    <source>
        <dbReference type="ARBA" id="ARBA00022801"/>
    </source>
</evidence>
<comment type="subcellular location">
    <subcellularLocation>
        <location evidence="2">Secreted</location>
    </subcellularLocation>
</comment>
<dbReference type="InterPro" id="IPR050278">
    <property type="entry name" value="Serine_Prot_S9B/DPPIV"/>
</dbReference>
<dbReference type="PANTHER" id="PTHR11731:SF162">
    <property type="entry name" value="DIPEPTIDYL PEPTIDASE 4-RELATED"/>
    <property type="match status" value="1"/>
</dbReference>
<evidence type="ECO:0000256" key="11">
    <source>
        <dbReference type="ARBA" id="ARBA00022825"/>
    </source>
</evidence>
<keyword evidence="7" id="KW-0964">Secreted</keyword>
<evidence type="ECO:0000256" key="7">
    <source>
        <dbReference type="ARBA" id="ARBA00022525"/>
    </source>
</evidence>
<feature type="domain" description="Dipeptidylpeptidase IV N-terminal" evidence="16">
    <location>
        <begin position="107"/>
        <end position="465"/>
    </location>
</feature>
<protein>
    <recommendedName>
        <fullName evidence="5">Probable dipeptidyl-aminopeptidase B</fullName>
        <ecNumber evidence="4">3.4.14.5</ecNumber>
    </recommendedName>
    <alternativeName>
        <fullName evidence="13">Dipeptidyl peptidase IV</fullName>
    </alternativeName>
</protein>
<dbReference type="Gene3D" id="3.40.50.1820">
    <property type="entry name" value="alpha/beta hydrolase"/>
    <property type="match status" value="1"/>
</dbReference>
<keyword evidence="12" id="KW-0325">Glycoprotein</keyword>
<reference evidence="17 18" key="1">
    <citation type="submission" date="2024-01" db="EMBL/GenBank/DDBJ databases">
        <title>Complete genome of Cladobotryum mycophilum ATHUM6906.</title>
        <authorList>
            <person name="Christinaki A.C."/>
            <person name="Myridakis A.I."/>
            <person name="Kouvelis V.N."/>
        </authorList>
    </citation>
    <scope>NUCLEOTIDE SEQUENCE [LARGE SCALE GENOMIC DNA]</scope>
    <source>
        <strain evidence="17 18">ATHUM6906</strain>
    </source>
</reference>
<dbReference type="EC" id="3.4.14.5" evidence="4"/>
<evidence type="ECO:0000256" key="2">
    <source>
        <dbReference type="ARBA" id="ARBA00004613"/>
    </source>
</evidence>
<dbReference type="Pfam" id="PF00930">
    <property type="entry name" value="DPPIV_N"/>
    <property type="match status" value="1"/>
</dbReference>
<dbReference type="InterPro" id="IPR029058">
    <property type="entry name" value="AB_hydrolase_fold"/>
</dbReference>
<dbReference type="InterPro" id="IPR001375">
    <property type="entry name" value="Peptidase_S9_cat"/>
</dbReference>
<evidence type="ECO:0000259" key="16">
    <source>
        <dbReference type="Pfam" id="PF00930"/>
    </source>
</evidence>
<evidence type="ECO:0000256" key="9">
    <source>
        <dbReference type="ARBA" id="ARBA00022729"/>
    </source>
</evidence>
<keyword evidence="9 14" id="KW-0732">Signal</keyword>
<comment type="similarity">
    <text evidence="3">Belongs to the peptidase S9B family.</text>
</comment>
<evidence type="ECO:0000313" key="18">
    <source>
        <dbReference type="Proteomes" id="UP001338125"/>
    </source>
</evidence>
<dbReference type="InterPro" id="IPR002469">
    <property type="entry name" value="Peptidase_S9B_N"/>
</dbReference>
<evidence type="ECO:0000313" key="17">
    <source>
        <dbReference type="EMBL" id="KAK5996817.1"/>
    </source>
</evidence>
<dbReference type="Pfam" id="PF00326">
    <property type="entry name" value="Peptidase_S9"/>
    <property type="match status" value="1"/>
</dbReference>
<dbReference type="SUPFAM" id="SSF82171">
    <property type="entry name" value="DPP6 N-terminal domain-like"/>
    <property type="match status" value="1"/>
</dbReference>
<evidence type="ECO:0000256" key="12">
    <source>
        <dbReference type="ARBA" id="ARBA00023180"/>
    </source>
</evidence>
<accession>A0ABR0SXH6</accession>
<organism evidence="17 18">
    <name type="scientific">Cladobotryum mycophilum</name>
    <dbReference type="NCBI Taxonomy" id="491253"/>
    <lineage>
        <taxon>Eukaryota</taxon>
        <taxon>Fungi</taxon>
        <taxon>Dikarya</taxon>
        <taxon>Ascomycota</taxon>
        <taxon>Pezizomycotina</taxon>
        <taxon>Sordariomycetes</taxon>
        <taxon>Hypocreomycetidae</taxon>
        <taxon>Hypocreales</taxon>
        <taxon>Hypocreaceae</taxon>
        <taxon>Cladobotryum</taxon>
    </lineage>
</organism>